<evidence type="ECO:0000256" key="1">
    <source>
        <dbReference type="ARBA" id="ARBA00022448"/>
    </source>
</evidence>
<comment type="caution">
    <text evidence="5">The sequence shown here is derived from an EMBL/GenBank/DDBJ whole genome shotgun (WGS) entry which is preliminary data.</text>
</comment>
<dbReference type="PANTHER" id="PTHR42939:SF1">
    <property type="entry name" value="ABC TRANSPORTER ATP-BINDING PROTEIN ALBC-RELATED"/>
    <property type="match status" value="1"/>
</dbReference>
<evidence type="ECO:0000313" key="5">
    <source>
        <dbReference type="EMBL" id="MBO8463973.1"/>
    </source>
</evidence>
<name>A0A9D9I173_9FIRM</name>
<organism evidence="5 6">
    <name type="scientific">Candidatus Scybalomonas excrementavium</name>
    <dbReference type="NCBI Taxonomy" id="2840943"/>
    <lineage>
        <taxon>Bacteria</taxon>
        <taxon>Bacillati</taxon>
        <taxon>Bacillota</taxon>
        <taxon>Clostridia</taxon>
        <taxon>Lachnospirales</taxon>
        <taxon>Lachnospiraceae</taxon>
        <taxon>Lachnospiraceae incertae sedis</taxon>
        <taxon>Candidatus Scybalomonas</taxon>
    </lineage>
</organism>
<proteinExistence type="predicted"/>
<dbReference type="GO" id="GO:0016887">
    <property type="term" value="F:ATP hydrolysis activity"/>
    <property type="evidence" value="ECO:0007669"/>
    <property type="project" value="InterPro"/>
</dbReference>
<feature type="domain" description="ABC transporter" evidence="4">
    <location>
        <begin position="16"/>
        <end position="224"/>
    </location>
</feature>
<reference evidence="5" key="2">
    <citation type="journal article" date="2021" name="PeerJ">
        <title>Extensive microbial diversity within the chicken gut microbiome revealed by metagenomics and culture.</title>
        <authorList>
            <person name="Gilroy R."/>
            <person name="Ravi A."/>
            <person name="Getino M."/>
            <person name="Pursley I."/>
            <person name="Horton D.L."/>
            <person name="Alikhan N.F."/>
            <person name="Baker D."/>
            <person name="Gharbi K."/>
            <person name="Hall N."/>
            <person name="Watson M."/>
            <person name="Adriaenssens E.M."/>
            <person name="Foster-Nyarko E."/>
            <person name="Jarju S."/>
            <person name="Secka A."/>
            <person name="Antonio M."/>
            <person name="Oren A."/>
            <person name="Chaudhuri R.R."/>
            <person name="La Ragione R."/>
            <person name="Hildebrand F."/>
            <person name="Pallen M.J."/>
        </authorList>
    </citation>
    <scope>NUCLEOTIDE SEQUENCE</scope>
    <source>
        <strain evidence="5">E3-2379</strain>
    </source>
</reference>
<evidence type="ECO:0000256" key="3">
    <source>
        <dbReference type="ARBA" id="ARBA00022840"/>
    </source>
</evidence>
<dbReference type="InterPro" id="IPR027417">
    <property type="entry name" value="P-loop_NTPase"/>
</dbReference>
<accession>A0A9D9I173</accession>
<dbReference type="InterPro" id="IPR003593">
    <property type="entry name" value="AAA+_ATPase"/>
</dbReference>
<dbReference type="SUPFAM" id="SSF52540">
    <property type="entry name" value="P-loop containing nucleoside triphosphate hydrolases"/>
    <property type="match status" value="1"/>
</dbReference>
<sequence>MKKEISNIKQNKKIGIALYNVTKSFGSHCILEGVNYEFEYGKLYGIVGENGCGKSVIFKLISGFLFPSSGEIFIDGEPLKKGQFPKSMGILIENPGFLPQYTGIKNLELLASVKNRCTKEEIENSMKFVGLDPKNKTKVKNYSLGMLQRLGIAQAIMEKEDIILLDEPFNSMDESGVEEIRRKLKDSLKNRGALVLITSHNSKDIEFLCDEVVALKNRKLEKKQ</sequence>
<keyword evidence="2" id="KW-0547">Nucleotide-binding</keyword>
<dbReference type="PANTHER" id="PTHR42939">
    <property type="entry name" value="ABC TRANSPORTER ATP-BINDING PROTEIN ALBC-RELATED"/>
    <property type="match status" value="1"/>
</dbReference>
<dbReference type="EMBL" id="JADIML010000238">
    <property type="protein sequence ID" value="MBO8463973.1"/>
    <property type="molecule type" value="Genomic_DNA"/>
</dbReference>
<evidence type="ECO:0000256" key="2">
    <source>
        <dbReference type="ARBA" id="ARBA00022741"/>
    </source>
</evidence>
<dbReference type="SMART" id="SM00382">
    <property type="entry name" value="AAA"/>
    <property type="match status" value="1"/>
</dbReference>
<dbReference type="PROSITE" id="PS50893">
    <property type="entry name" value="ABC_TRANSPORTER_2"/>
    <property type="match status" value="1"/>
</dbReference>
<evidence type="ECO:0000313" key="6">
    <source>
        <dbReference type="Proteomes" id="UP000823618"/>
    </source>
</evidence>
<dbReference type="CDD" id="cd03230">
    <property type="entry name" value="ABC_DR_subfamily_A"/>
    <property type="match status" value="1"/>
</dbReference>
<dbReference type="InterPro" id="IPR003439">
    <property type="entry name" value="ABC_transporter-like_ATP-bd"/>
</dbReference>
<evidence type="ECO:0000259" key="4">
    <source>
        <dbReference type="PROSITE" id="PS50893"/>
    </source>
</evidence>
<dbReference type="PROSITE" id="PS00211">
    <property type="entry name" value="ABC_TRANSPORTER_1"/>
    <property type="match status" value="1"/>
</dbReference>
<dbReference type="Proteomes" id="UP000823618">
    <property type="component" value="Unassembled WGS sequence"/>
</dbReference>
<dbReference type="Gene3D" id="3.40.50.300">
    <property type="entry name" value="P-loop containing nucleotide triphosphate hydrolases"/>
    <property type="match status" value="1"/>
</dbReference>
<dbReference type="GO" id="GO:0005524">
    <property type="term" value="F:ATP binding"/>
    <property type="evidence" value="ECO:0007669"/>
    <property type="project" value="UniProtKB-KW"/>
</dbReference>
<dbReference type="InterPro" id="IPR017871">
    <property type="entry name" value="ABC_transporter-like_CS"/>
</dbReference>
<protein>
    <submittedName>
        <fullName evidence="5">ABC transporter ATP-binding protein</fullName>
    </submittedName>
</protein>
<reference evidence="5" key="1">
    <citation type="submission" date="2020-10" db="EMBL/GenBank/DDBJ databases">
        <authorList>
            <person name="Gilroy R."/>
        </authorList>
    </citation>
    <scope>NUCLEOTIDE SEQUENCE</scope>
    <source>
        <strain evidence="5">E3-2379</strain>
    </source>
</reference>
<dbReference type="Pfam" id="PF00005">
    <property type="entry name" value="ABC_tran"/>
    <property type="match status" value="1"/>
</dbReference>
<gene>
    <name evidence="5" type="ORF">IAC13_08590</name>
</gene>
<keyword evidence="3 5" id="KW-0067">ATP-binding</keyword>
<dbReference type="InterPro" id="IPR051782">
    <property type="entry name" value="ABC_Transporter_VariousFunc"/>
</dbReference>
<keyword evidence="1" id="KW-0813">Transport</keyword>
<dbReference type="AlphaFoldDB" id="A0A9D9I173"/>